<dbReference type="PANTHER" id="PTHR46273:SF14">
    <property type="entry name" value="G-PROTEIN COUPLED RECEPTOR DMSR-1"/>
    <property type="match status" value="1"/>
</dbReference>
<evidence type="ECO:0000313" key="8">
    <source>
        <dbReference type="Proteomes" id="UP000887574"/>
    </source>
</evidence>
<feature type="transmembrane region" description="Helical" evidence="6">
    <location>
        <begin position="68"/>
        <end position="87"/>
    </location>
</feature>
<proteinExistence type="predicted"/>
<feature type="region of interest" description="Disordered" evidence="5">
    <location>
        <begin position="571"/>
        <end position="630"/>
    </location>
</feature>
<dbReference type="SMART" id="SM01381">
    <property type="entry name" value="7TM_GPCR_Srsx"/>
    <property type="match status" value="1"/>
</dbReference>
<feature type="region of interest" description="Disordered" evidence="5">
    <location>
        <begin position="261"/>
        <end position="282"/>
    </location>
</feature>
<dbReference type="CDD" id="cd14978">
    <property type="entry name" value="7tmA_FMRFamide_R-like"/>
    <property type="match status" value="1"/>
</dbReference>
<name>A0A915EIV0_9BILA</name>
<dbReference type="Pfam" id="PF10324">
    <property type="entry name" value="7TM_GPCR_Srw"/>
    <property type="match status" value="2"/>
</dbReference>
<dbReference type="PANTHER" id="PTHR46273">
    <property type="entry name" value="MYOSUPPRESSIN RECEPTOR 1, ISOFORM B-RELATED"/>
    <property type="match status" value="1"/>
</dbReference>
<dbReference type="WBParaSite" id="jg6457">
    <property type="protein sequence ID" value="jg6457"/>
    <property type="gene ID" value="jg6457"/>
</dbReference>
<accession>A0A915EIV0</accession>
<keyword evidence="2 6" id="KW-0812">Transmembrane</keyword>
<feature type="compositionally biased region" description="Low complexity" evidence="5">
    <location>
        <begin position="497"/>
        <end position="508"/>
    </location>
</feature>
<dbReference type="GO" id="GO:0005886">
    <property type="term" value="C:plasma membrane"/>
    <property type="evidence" value="ECO:0007669"/>
    <property type="project" value="TreeGrafter"/>
</dbReference>
<protein>
    <submittedName>
        <fullName evidence="9">G-protein coupled receptors family 1 profile domain-containing protein</fullName>
    </submittedName>
</protein>
<feature type="transmembrane region" description="Helical" evidence="6">
    <location>
        <begin position="34"/>
        <end position="56"/>
    </location>
</feature>
<evidence type="ECO:0000259" key="7">
    <source>
        <dbReference type="PROSITE" id="PS50262"/>
    </source>
</evidence>
<evidence type="ECO:0000313" key="9">
    <source>
        <dbReference type="WBParaSite" id="jg6457"/>
    </source>
</evidence>
<feature type="region of interest" description="Disordered" evidence="5">
    <location>
        <begin position="452"/>
        <end position="521"/>
    </location>
</feature>
<evidence type="ECO:0000256" key="5">
    <source>
        <dbReference type="SAM" id="MobiDB-lite"/>
    </source>
</evidence>
<evidence type="ECO:0000256" key="3">
    <source>
        <dbReference type="ARBA" id="ARBA00022989"/>
    </source>
</evidence>
<comment type="subcellular location">
    <subcellularLocation>
        <location evidence="1">Membrane</location>
    </subcellularLocation>
</comment>
<feature type="transmembrane region" description="Helical" evidence="6">
    <location>
        <begin position="157"/>
        <end position="177"/>
    </location>
</feature>
<evidence type="ECO:0000256" key="2">
    <source>
        <dbReference type="ARBA" id="ARBA00022692"/>
    </source>
</evidence>
<dbReference type="InterPro" id="IPR000276">
    <property type="entry name" value="GPCR_Rhodpsn"/>
</dbReference>
<evidence type="ECO:0000256" key="1">
    <source>
        <dbReference type="ARBA" id="ARBA00004370"/>
    </source>
</evidence>
<keyword evidence="8" id="KW-1185">Reference proteome</keyword>
<evidence type="ECO:0000256" key="6">
    <source>
        <dbReference type="SAM" id="Phobius"/>
    </source>
</evidence>
<dbReference type="PRINTS" id="PR00237">
    <property type="entry name" value="GPCRRHODOPSN"/>
</dbReference>
<feature type="transmembrane region" description="Helical" evidence="6">
    <location>
        <begin position="229"/>
        <end position="249"/>
    </location>
</feature>
<dbReference type="PROSITE" id="PS50262">
    <property type="entry name" value="G_PROTEIN_RECEP_F1_2"/>
    <property type="match status" value="1"/>
</dbReference>
<feature type="compositionally biased region" description="Acidic residues" evidence="5">
    <location>
        <begin position="571"/>
        <end position="584"/>
    </location>
</feature>
<dbReference type="Proteomes" id="UP000887574">
    <property type="component" value="Unplaced"/>
</dbReference>
<keyword evidence="4 6" id="KW-0472">Membrane</keyword>
<organism evidence="8 9">
    <name type="scientific">Ditylenchus dipsaci</name>
    <dbReference type="NCBI Taxonomy" id="166011"/>
    <lineage>
        <taxon>Eukaryota</taxon>
        <taxon>Metazoa</taxon>
        <taxon>Ecdysozoa</taxon>
        <taxon>Nematoda</taxon>
        <taxon>Chromadorea</taxon>
        <taxon>Rhabditida</taxon>
        <taxon>Tylenchina</taxon>
        <taxon>Tylenchomorpha</taxon>
        <taxon>Sphaerularioidea</taxon>
        <taxon>Anguinidae</taxon>
        <taxon>Anguininae</taxon>
        <taxon>Ditylenchus</taxon>
    </lineage>
</organism>
<feature type="transmembrane region" description="Helical" evidence="6">
    <location>
        <begin position="361"/>
        <end position="380"/>
    </location>
</feature>
<dbReference type="AlphaFoldDB" id="A0A915EIV0"/>
<dbReference type="Gene3D" id="1.20.1070.10">
    <property type="entry name" value="Rhodopsin 7-helix transmembrane proteins"/>
    <property type="match status" value="1"/>
</dbReference>
<feature type="domain" description="G-protein coupled receptors family 1 profile" evidence="7">
    <location>
        <begin position="49"/>
        <end position="377"/>
    </location>
</feature>
<reference evidence="9" key="1">
    <citation type="submission" date="2022-11" db="UniProtKB">
        <authorList>
            <consortium name="WormBaseParasite"/>
        </authorList>
    </citation>
    <scope>IDENTIFICATION</scope>
</reference>
<feature type="transmembrane region" description="Helical" evidence="6">
    <location>
        <begin position="321"/>
        <end position="341"/>
    </location>
</feature>
<feature type="transmembrane region" description="Helical" evidence="6">
    <location>
        <begin position="107"/>
        <end position="136"/>
    </location>
</feature>
<dbReference type="InterPro" id="IPR053219">
    <property type="entry name" value="GPCR_Dmsr-1"/>
</dbReference>
<sequence>MDVLDQCQTVIVQLPNQSVVYDFLFGLHEFYRPIHTYVSIVLCALGAVCNFCNIVVLTRKQMRTPVNMILTAMACCDTVVLFSNLVYTTHYTFVAFSNCHPKHWSYGWAMFLIAHAHLSLVGHSSSVWLSVMLAMIRYMTLRRRGKMTGVQIGLKHSYCAIASVILFVSIMNAPNFLTYKIMELGLNETCVITDESVRYAPAYVPGVSDMAVEADCLVFRMAFWISGTVFKVLPCLLLTLLVSLLTKILDEVKENRQRLLRGSRTGSDPLNSHKKATKNTGSSGKFGMMVTANVASPMPVNRSGSIKYGGKAGRTDRTTRMLLAIVCVFLITELPQGIMAVLSGMFSEEFRRYIYNSLGDILDLLSLCGACTSFIIYCSMSGQFRNEFRRVFIPDRMKKCWTDSSPANNPDQGIRRSFCSATETYNQTTNCSRNTIGGGGAALNTSTFLRPSTAEEAKDKSPVPYRQRASSTTTTTNNSTNGDQELQVETTLTAKNTPSSTASTSPTTDEADLEEKLKDQPEQENDLLLSADQEDSPENYSKGPNRRQVVFQDLVVSNGSDNDDCEKLLVSEDEEDSSSAEEAENNSTEGGVNCVAKIVQSDDDPTLQNKTRSRKNKKESNGSSKPAIRGWSRGSVKSAIVFKGFYIGY</sequence>
<feature type="compositionally biased region" description="Low complexity" evidence="5">
    <location>
        <begin position="470"/>
        <end position="481"/>
    </location>
</feature>
<dbReference type="InterPro" id="IPR019427">
    <property type="entry name" value="7TM_GPCR_serpentine_rcpt_Srw"/>
</dbReference>
<dbReference type="GO" id="GO:0008528">
    <property type="term" value="F:G protein-coupled peptide receptor activity"/>
    <property type="evidence" value="ECO:0007669"/>
    <property type="project" value="InterPro"/>
</dbReference>
<dbReference type="InterPro" id="IPR017452">
    <property type="entry name" value="GPCR_Rhodpsn_7TM"/>
</dbReference>
<dbReference type="SUPFAM" id="SSF81321">
    <property type="entry name" value="Family A G protein-coupled receptor-like"/>
    <property type="match status" value="1"/>
</dbReference>
<feature type="compositionally biased region" description="Polar residues" evidence="5">
    <location>
        <begin position="482"/>
        <end position="496"/>
    </location>
</feature>
<keyword evidence="3 6" id="KW-1133">Transmembrane helix</keyword>
<evidence type="ECO:0000256" key="4">
    <source>
        <dbReference type="ARBA" id="ARBA00023136"/>
    </source>
</evidence>